<name>A0A2H1W575_SPOFR</name>
<protein>
    <submittedName>
        <fullName evidence="1">SFRICE_037109</fullName>
    </submittedName>
</protein>
<sequence length="97" mass="11183">MCNVGASPPPLPATSSFTMQKVQITKIVTLQTLASYIALFRQTHRLEQRVKFPKKSRILRPGEVLQKYGETKIRLPKIPEVKTRENEEFKRIVTCRS</sequence>
<evidence type="ECO:0000313" key="1">
    <source>
        <dbReference type="EMBL" id="SOQ48116.1"/>
    </source>
</evidence>
<organism evidence="1">
    <name type="scientific">Spodoptera frugiperda</name>
    <name type="common">Fall armyworm</name>
    <dbReference type="NCBI Taxonomy" id="7108"/>
    <lineage>
        <taxon>Eukaryota</taxon>
        <taxon>Metazoa</taxon>
        <taxon>Ecdysozoa</taxon>
        <taxon>Arthropoda</taxon>
        <taxon>Hexapoda</taxon>
        <taxon>Insecta</taxon>
        <taxon>Pterygota</taxon>
        <taxon>Neoptera</taxon>
        <taxon>Endopterygota</taxon>
        <taxon>Lepidoptera</taxon>
        <taxon>Glossata</taxon>
        <taxon>Ditrysia</taxon>
        <taxon>Noctuoidea</taxon>
        <taxon>Noctuidae</taxon>
        <taxon>Amphipyrinae</taxon>
        <taxon>Spodoptera</taxon>
    </lineage>
</organism>
<accession>A0A2H1W575</accession>
<dbReference type="AlphaFoldDB" id="A0A2H1W575"/>
<gene>
    <name evidence="1" type="ORF">SFRICE_037109</name>
</gene>
<dbReference type="EMBL" id="ODYU01006347">
    <property type="protein sequence ID" value="SOQ48116.1"/>
    <property type="molecule type" value="Genomic_DNA"/>
</dbReference>
<reference evidence="1" key="1">
    <citation type="submission" date="2016-07" db="EMBL/GenBank/DDBJ databases">
        <authorList>
            <person name="Bretaudeau A."/>
        </authorList>
    </citation>
    <scope>NUCLEOTIDE SEQUENCE</scope>
    <source>
        <strain evidence="1">Rice</strain>
        <tissue evidence="1">Whole body</tissue>
    </source>
</reference>
<proteinExistence type="predicted"/>